<dbReference type="InterPro" id="IPR036390">
    <property type="entry name" value="WH_DNA-bd_sf"/>
</dbReference>
<dbReference type="EMBL" id="CP081864">
    <property type="protein sequence ID" value="QZN97117.1"/>
    <property type="molecule type" value="Genomic_DNA"/>
</dbReference>
<dbReference type="PROSITE" id="PS50931">
    <property type="entry name" value="HTH_LYSR"/>
    <property type="match status" value="1"/>
</dbReference>
<evidence type="ECO:0000259" key="5">
    <source>
        <dbReference type="PROSITE" id="PS50931"/>
    </source>
</evidence>
<dbReference type="InterPro" id="IPR036388">
    <property type="entry name" value="WH-like_DNA-bd_sf"/>
</dbReference>
<keyword evidence="7" id="KW-1185">Reference proteome</keyword>
<dbReference type="Proteomes" id="UP000825886">
    <property type="component" value="Chromosome"/>
</dbReference>
<dbReference type="PANTHER" id="PTHR30126:SF40">
    <property type="entry name" value="HTH-TYPE TRANSCRIPTIONAL REGULATOR GLTR"/>
    <property type="match status" value="1"/>
</dbReference>
<feature type="domain" description="HTH lysR-type" evidence="5">
    <location>
        <begin position="1"/>
        <end position="58"/>
    </location>
</feature>
<dbReference type="RefSeq" id="WP_222160126.1">
    <property type="nucleotide sequence ID" value="NZ_CP081864.1"/>
</dbReference>
<dbReference type="InterPro" id="IPR005119">
    <property type="entry name" value="LysR_subst-bd"/>
</dbReference>
<reference evidence="6 7" key="1">
    <citation type="submission" date="2021-08" db="EMBL/GenBank/DDBJ databases">
        <title>Culture and genomic analysis of Symbiopectobacterium purcellii sp. nov. gen. nov., isolated from the leafhopper Empoasca decipiens.</title>
        <authorList>
            <person name="Nadal-Jimenez P."/>
            <person name="Siozios S."/>
            <person name="Halliday N."/>
            <person name="Camara M."/>
            <person name="Hurst G.D.D."/>
        </authorList>
    </citation>
    <scope>NUCLEOTIDE SEQUENCE [LARGE SCALE GENOMIC DNA]</scope>
    <source>
        <strain evidence="6 7">SyEd1</strain>
    </source>
</reference>
<dbReference type="PANTHER" id="PTHR30126">
    <property type="entry name" value="HTH-TYPE TRANSCRIPTIONAL REGULATOR"/>
    <property type="match status" value="1"/>
</dbReference>
<name>A0ABX9APL6_9ENTR</name>
<dbReference type="Pfam" id="PF00126">
    <property type="entry name" value="HTH_1"/>
    <property type="match status" value="1"/>
</dbReference>
<gene>
    <name evidence="6" type="ORF">K6K13_07025</name>
</gene>
<sequence length="298" mass="32252">MDISDFRAVIAVTETGSITAAARLLCRVPSAITTRVQNLEHHLGVMLFIKTGRRFIPTTAGLALYENALKIVELVATAEQQAAKPQPGGRFRVGALDSMAATRLPGPLSALYRKHHDVAVELVTGISRMLYEAVVNHELDAAFIADAPANDRLERMAVFEEELVIIAPANSPPIRAAGDLENATLLVFRDGCSYRDRLTVWLQQAQVKPYRLAEMSSYHAILGGVSAGMGVGIVPRPILSTFPSENLITVHPFMEPGNPITTALVWRKGGMTANIRALIDILSSEAESVSDTQRSAES</sequence>
<comment type="similarity">
    <text evidence="1">Belongs to the LysR transcriptional regulatory family.</text>
</comment>
<keyword evidence="4" id="KW-0804">Transcription</keyword>
<evidence type="ECO:0000313" key="6">
    <source>
        <dbReference type="EMBL" id="QZN97117.1"/>
    </source>
</evidence>
<evidence type="ECO:0000256" key="4">
    <source>
        <dbReference type="ARBA" id="ARBA00023163"/>
    </source>
</evidence>
<dbReference type="Gene3D" id="1.10.10.10">
    <property type="entry name" value="Winged helix-like DNA-binding domain superfamily/Winged helix DNA-binding domain"/>
    <property type="match status" value="1"/>
</dbReference>
<dbReference type="SUPFAM" id="SSF53850">
    <property type="entry name" value="Periplasmic binding protein-like II"/>
    <property type="match status" value="1"/>
</dbReference>
<evidence type="ECO:0000256" key="3">
    <source>
        <dbReference type="ARBA" id="ARBA00023125"/>
    </source>
</evidence>
<dbReference type="SUPFAM" id="SSF46785">
    <property type="entry name" value="Winged helix' DNA-binding domain"/>
    <property type="match status" value="1"/>
</dbReference>
<protein>
    <submittedName>
        <fullName evidence="6">LysR family transcriptional regulator</fullName>
    </submittedName>
</protein>
<proteinExistence type="inferred from homology"/>
<accession>A0ABX9APL6</accession>
<evidence type="ECO:0000256" key="2">
    <source>
        <dbReference type="ARBA" id="ARBA00023015"/>
    </source>
</evidence>
<dbReference type="InterPro" id="IPR000847">
    <property type="entry name" value="LysR_HTH_N"/>
</dbReference>
<organism evidence="6 7">
    <name type="scientific">Symbiopectobacterium purcellii</name>
    <dbReference type="NCBI Taxonomy" id="2871826"/>
    <lineage>
        <taxon>Bacteria</taxon>
        <taxon>Pseudomonadati</taxon>
        <taxon>Pseudomonadota</taxon>
        <taxon>Gammaproteobacteria</taxon>
        <taxon>Enterobacterales</taxon>
        <taxon>Enterobacteriaceae</taxon>
    </lineage>
</organism>
<evidence type="ECO:0000256" key="1">
    <source>
        <dbReference type="ARBA" id="ARBA00009437"/>
    </source>
</evidence>
<dbReference type="CDD" id="cd08442">
    <property type="entry name" value="PBP2_YofA_SoxR_like"/>
    <property type="match status" value="1"/>
</dbReference>
<dbReference type="Pfam" id="PF03466">
    <property type="entry name" value="LysR_substrate"/>
    <property type="match status" value="1"/>
</dbReference>
<dbReference type="Gene3D" id="3.40.190.10">
    <property type="entry name" value="Periplasmic binding protein-like II"/>
    <property type="match status" value="2"/>
</dbReference>
<evidence type="ECO:0000313" key="7">
    <source>
        <dbReference type="Proteomes" id="UP000825886"/>
    </source>
</evidence>
<keyword evidence="3" id="KW-0238">DNA-binding</keyword>
<keyword evidence="2" id="KW-0805">Transcription regulation</keyword>